<evidence type="ECO:0000256" key="9">
    <source>
        <dbReference type="RuleBase" id="RU367148"/>
    </source>
</evidence>
<keyword evidence="12" id="KW-1185">Reference proteome</keyword>
<dbReference type="PANTHER" id="PTHR13264:SF5">
    <property type="entry name" value="PRE-MRNA-SPLICING FACTOR SYF2"/>
    <property type="match status" value="1"/>
</dbReference>
<comment type="similarity">
    <text evidence="3 9">Belongs to the SYF2 family.</text>
</comment>
<keyword evidence="7 9" id="KW-0508">mRNA splicing</keyword>
<dbReference type="STRING" id="1367422.A0A178ZI44"/>
<keyword evidence="5 9" id="KW-0507">mRNA processing</keyword>
<protein>
    <recommendedName>
        <fullName evidence="4 9">Pre-mRNA-splicing factor SYF2</fullName>
    </recommendedName>
</protein>
<name>A0A178ZI44_9EURO</name>
<dbReference type="InterPro" id="IPR013260">
    <property type="entry name" value="mRNA_splic_SYF2"/>
</dbReference>
<dbReference type="GO" id="GO:0071013">
    <property type="term" value="C:catalytic step 2 spliceosome"/>
    <property type="evidence" value="ECO:0007669"/>
    <property type="project" value="TreeGrafter"/>
</dbReference>
<dbReference type="EMBL" id="LVYI01000005">
    <property type="protein sequence ID" value="OAP59458.1"/>
    <property type="molecule type" value="Genomic_DNA"/>
</dbReference>
<comment type="subcellular location">
    <subcellularLocation>
        <location evidence="2 9">Nucleus</location>
    </subcellularLocation>
</comment>
<evidence type="ECO:0000256" key="5">
    <source>
        <dbReference type="ARBA" id="ARBA00022664"/>
    </source>
</evidence>
<evidence type="ECO:0000256" key="3">
    <source>
        <dbReference type="ARBA" id="ARBA00010028"/>
    </source>
</evidence>
<accession>A0A178ZI44</accession>
<comment type="caution">
    <text evidence="11">The sequence shown here is derived from an EMBL/GenBank/DDBJ whole genome shotgun (WGS) entry which is preliminary data.</text>
</comment>
<evidence type="ECO:0000256" key="1">
    <source>
        <dbReference type="ARBA" id="ARBA00003777"/>
    </source>
</evidence>
<evidence type="ECO:0000256" key="2">
    <source>
        <dbReference type="ARBA" id="ARBA00004123"/>
    </source>
</evidence>
<comment type="function">
    <text evidence="1 9">Involved in pre-mRNA splicing.</text>
</comment>
<evidence type="ECO:0000256" key="8">
    <source>
        <dbReference type="ARBA" id="ARBA00023242"/>
    </source>
</evidence>
<dbReference type="GO" id="GO:0000398">
    <property type="term" value="P:mRNA splicing, via spliceosome"/>
    <property type="evidence" value="ECO:0007669"/>
    <property type="project" value="UniProtKB-UniRule"/>
</dbReference>
<dbReference type="Proteomes" id="UP000078343">
    <property type="component" value="Unassembled WGS sequence"/>
</dbReference>
<keyword evidence="6 9" id="KW-0747">Spliceosome</keyword>
<dbReference type="AlphaFoldDB" id="A0A178ZI44"/>
<dbReference type="RefSeq" id="XP_018692825.1">
    <property type="nucleotide sequence ID" value="XM_018838265.1"/>
</dbReference>
<dbReference type="Pfam" id="PF08231">
    <property type="entry name" value="SYF2"/>
    <property type="match status" value="1"/>
</dbReference>
<gene>
    <name evidence="11" type="ORF">AYL99_06756</name>
</gene>
<evidence type="ECO:0000256" key="10">
    <source>
        <dbReference type="SAM" id="MobiDB-lite"/>
    </source>
</evidence>
<evidence type="ECO:0000256" key="6">
    <source>
        <dbReference type="ARBA" id="ARBA00022728"/>
    </source>
</evidence>
<sequence length="337" mass="38377">MSPSKRRKLSPEPEQEEIQGSAENTTEMSQRTPQTTQESDRDVTRAATPSVGNQADTDGQDSTAKHKYAATDGASAAIAIPTTINADRLARFAALKSRATESAKSNLAEAKAEANRAAMDPALLANLNRRSAIAQHNLLKADTEEDEGKGAFERKRAWDYTIEESERWDERQERKKAARDNNAFSDWSDEAARMYDRQIRELEKSSLKDGGRNREEYERQKAEIIENAARTGGLEIVEMDNGELVAIDKDGRFYADHDSLGFVEQKPKRENVDRLVNDLKKAEEARFKKRRERGRDVEEGDVTYINDKNKQFNLKLSRFYDRYTRDIRESFERGTAM</sequence>
<dbReference type="GO" id="GO:0071014">
    <property type="term" value="C:post-mRNA release spliceosomal complex"/>
    <property type="evidence" value="ECO:0007669"/>
    <property type="project" value="TreeGrafter"/>
</dbReference>
<reference evidence="11 12" key="1">
    <citation type="submission" date="2016-04" db="EMBL/GenBank/DDBJ databases">
        <title>Draft genome of Fonsecaea erecta CBS 125763.</title>
        <authorList>
            <person name="Weiss V.A."/>
            <person name="Vicente V.A."/>
            <person name="Raittz R.T."/>
            <person name="Moreno L.F."/>
            <person name="De Souza E.M."/>
            <person name="Pedrosa F.O."/>
            <person name="Steffens M.B."/>
            <person name="Faoro H."/>
            <person name="Tadra-Sfeir M.Z."/>
            <person name="Najafzadeh M.J."/>
            <person name="Felipe M.S."/>
            <person name="Teixeira M."/>
            <person name="Sun J."/>
            <person name="Xi L."/>
            <person name="Gomes R."/>
            <person name="De Azevedo C.M."/>
            <person name="Salgado C.G."/>
            <person name="Da Silva M.B."/>
            <person name="Nascimento M.F."/>
            <person name="Queiroz-Telles F."/>
            <person name="Attili D.S."/>
            <person name="Gorbushina A."/>
        </authorList>
    </citation>
    <scope>NUCLEOTIDE SEQUENCE [LARGE SCALE GENOMIC DNA]</scope>
    <source>
        <strain evidence="11 12">CBS 125763</strain>
    </source>
</reference>
<organism evidence="11 12">
    <name type="scientific">Fonsecaea erecta</name>
    <dbReference type="NCBI Taxonomy" id="1367422"/>
    <lineage>
        <taxon>Eukaryota</taxon>
        <taxon>Fungi</taxon>
        <taxon>Dikarya</taxon>
        <taxon>Ascomycota</taxon>
        <taxon>Pezizomycotina</taxon>
        <taxon>Eurotiomycetes</taxon>
        <taxon>Chaetothyriomycetidae</taxon>
        <taxon>Chaetothyriales</taxon>
        <taxon>Herpotrichiellaceae</taxon>
        <taxon>Fonsecaea</taxon>
    </lineage>
</organism>
<evidence type="ECO:0000313" key="11">
    <source>
        <dbReference type="EMBL" id="OAP59458.1"/>
    </source>
</evidence>
<evidence type="ECO:0000256" key="7">
    <source>
        <dbReference type="ARBA" id="ARBA00023187"/>
    </source>
</evidence>
<evidence type="ECO:0000256" key="4">
    <source>
        <dbReference type="ARBA" id="ARBA00014745"/>
    </source>
</evidence>
<dbReference type="OrthoDB" id="199717at2759"/>
<proteinExistence type="inferred from homology"/>
<comment type="subunit">
    <text evidence="9">May be part of a spliceosome complex.</text>
</comment>
<feature type="region of interest" description="Disordered" evidence="10">
    <location>
        <begin position="1"/>
        <end position="69"/>
    </location>
</feature>
<keyword evidence="8 9" id="KW-0539">Nucleus</keyword>
<feature type="compositionally biased region" description="Polar residues" evidence="10">
    <location>
        <begin position="21"/>
        <end position="37"/>
    </location>
</feature>
<dbReference type="GeneID" id="30010924"/>
<dbReference type="GO" id="GO:0000974">
    <property type="term" value="C:Prp19 complex"/>
    <property type="evidence" value="ECO:0007669"/>
    <property type="project" value="TreeGrafter"/>
</dbReference>
<feature type="compositionally biased region" description="Polar residues" evidence="10">
    <location>
        <begin position="50"/>
        <end position="62"/>
    </location>
</feature>
<dbReference type="PANTHER" id="PTHR13264">
    <property type="entry name" value="GCIP-INTERACTING PROTEIN P29"/>
    <property type="match status" value="1"/>
</dbReference>
<evidence type="ECO:0000313" key="12">
    <source>
        <dbReference type="Proteomes" id="UP000078343"/>
    </source>
</evidence>